<dbReference type="PANTHER" id="PTHR37984">
    <property type="entry name" value="PROTEIN CBG26694"/>
    <property type="match status" value="1"/>
</dbReference>
<dbReference type="InterPro" id="IPR001584">
    <property type="entry name" value="Integrase_cat-core"/>
</dbReference>
<reference evidence="3" key="1">
    <citation type="submission" date="2014-09" db="EMBL/GenBank/DDBJ databases">
        <authorList>
            <person name="Magalhaes I.L.F."/>
            <person name="Oliveira U."/>
            <person name="Santos F.R."/>
            <person name="Vidigal T.H.D.A."/>
            <person name="Brescovit A.D."/>
            <person name="Santos A.J."/>
        </authorList>
    </citation>
    <scope>NUCLEOTIDE SEQUENCE</scope>
</reference>
<protein>
    <recommendedName>
        <fullName evidence="2">Integrase catalytic domain-containing protein</fullName>
    </recommendedName>
</protein>
<feature type="region of interest" description="Disordered" evidence="1">
    <location>
        <begin position="243"/>
        <end position="274"/>
    </location>
</feature>
<dbReference type="GO" id="GO:0003676">
    <property type="term" value="F:nucleic acid binding"/>
    <property type="evidence" value="ECO:0007669"/>
    <property type="project" value="InterPro"/>
</dbReference>
<dbReference type="InterPro" id="IPR050951">
    <property type="entry name" value="Retrovirus_Pol_polyprotein"/>
</dbReference>
<feature type="compositionally biased region" description="Polar residues" evidence="1">
    <location>
        <begin position="330"/>
        <end position="352"/>
    </location>
</feature>
<dbReference type="SUPFAM" id="SSF53098">
    <property type="entry name" value="Ribonuclease H-like"/>
    <property type="match status" value="1"/>
</dbReference>
<dbReference type="AlphaFoldDB" id="A0A0K8S3C5"/>
<sequence>AESIAKAFLQYFGRVGAPGQILTDQGAEFSSELIGHFCSFFKVKKVRTTAYHAMANGRVERIHKTMANILSHYVAANQANWDEYLPIAQMVINSQSHEAIKYSPFEVVFGRRMRLPAEEDMNLGEDVEPYVFHVEKLRDTLQGIWRQVQANQADAAETMEKFYNSKGTSRTSFHVGQWVYLHDPTFKKGRTKKFTRPWKGPYLVTEVPSKLNLIVLIRGKPKRVHVNRVKPSVKRKKTLLCPAEEGSNTPETTPGRITPLTPTVVDHSTPAPQSSVERRFELNKDHMPLTYFEEEDMWWEEPQLQAKPDTPMGLVRPELGDSPPWLGWDSTGQSPNPTPSLNFQQPSTSKAPTDTPKAIERPYHTRGRKIDFRRLAAVTDSDTDCD</sequence>
<feature type="domain" description="Integrase catalytic" evidence="2">
    <location>
        <begin position="1"/>
        <end position="112"/>
    </location>
</feature>
<organism evidence="3">
    <name type="scientific">Lygus hesperus</name>
    <name type="common">Western plant bug</name>
    <dbReference type="NCBI Taxonomy" id="30085"/>
    <lineage>
        <taxon>Eukaryota</taxon>
        <taxon>Metazoa</taxon>
        <taxon>Ecdysozoa</taxon>
        <taxon>Arthropoda</taxon>
        <taxon>Hexapoda</taxon>
        <taxon>Insecta</taxon>
        <taxon>Pterygota</taxon>
        <taxon>Neoptera</taxon>
        <taxon>Paraneoptera</taxon>
        <taxon>Hemiptera</taxon>
        <taxon>Heteroptera</taxon>
        <taxon>Panheteroptera</taxon>
        <taxon>Cimicomorpha</taxon>
        <taxon>Miridae</taxon>
        <taxon>Mirini</taxon>
        <taxon>Lygus</taxon>
    </lineage>
</organism>
<name>A0A0K8S3C5_LYGHE</name>
<feature type="non-terminal residue" evidence="3">
    <location>
        <position position="1"/>
    </location>
</feature>
<evidence type="ECO:0000259" key="2">
    <source>
        <dbReference type="PROSITE" id="PS50994"/>
    </source>
</evidence>
<feature type="region of interest" description="Disordered" evidence="1">
    <location>
        <begin position="316"/>
        <end position="386"/>
    </location>
</feature>
<dbReference type="Gene3D" id="2.30.30.850">
    <property type="match status" value="1"/>
</dbReference>
<dbReference type="PANTHER" id="PTHR37984:SF5">
    <property type="entry name" value="PROTEIN NYNRIN-LIKE"/>
    <property type="match status" value="1"/>
</dbReference>
<dbReference type="InterPro" id="IPR036397">
    <property type="entry name" value="RNaseH_sf"/>
</dbReference>
<dbReference type="GO" id="GO:0015074">
    <property type="term" value="P:DNA integration"/>
    <property type="evidence" value="ECO:0007669"/>
    <property type="project" value="InterPro"/>
</dbReference>
<evidence type="ECO:0000256" key="1">
    <source>
        <dbReference type="SAM" id="MobiDB-lite"/>
    </source>
</evidence>
<evidence type="ECO:0000313" key="3">
    <source>
        <dbReference type="EMBL" id="JAG47792.1"/>
    </source>
</evidence>
<dbReference type="EMBL" id="GBRD01018035">
    <property type="protein sequence ID" value="JAG47792.1"/>
    <property type="molecule type" value="Transcribed_RNA"/>
</dbReference>
<dbReference type="InterPro" id="IPR012337">
    <property type="entry name" value="RNaseH-like_sf"/>
</dbReference>
<dbReference type="Gene3D" id="3.30.420.10">
    <property type="entry name" value="Ribonuclease H-like superfamily/Ribonuclease H"/>
    <property type="match status" value="1"/>
</dbReference>
<accession>A0A0K8S3C5</accession>
<feature type="compositionally biased region" description="Basic and acidic residues" evidence="1">
    <location>
        <begin position="357"/>
        <end position="374"/>
    </location>
</feature>
<dbReference type="PROSITE" id="PS50994">
    <property type="entry name" value="INTEGRASE"/>
    <property type="match status" value="1"/>
</dbReference>
<proteinExistence type="predicted"/>